<dbReference type="EMBL" id="BMJD01000033">
    <property type="protein sequence ID" value="GGB53300.1"/>
    <property type="molecule type" value="Genomic_DNA"/>
</dbReference>
<comment type="caution">
    <text evidence="2">The sequence shown here is derived from an EMBL/GenBank/DDBJ whole genome shotgun (WGS) entry which is preliminary data.</text>
</comment>
<evidence type="ECO:0000313" key="2">
    <source>
        <dbReference type="EMBL" id="GGB53300.1"/>
    </source>
</evidence>
<dbReference type="Pfam" id="PF07883">
    <property type="entry name" value="Cupin_2"/>
    <property type="match status" value="1"/>
</dbReference>
<protein>
    <recommendedName>
        <fullName evidence="1">Cupin type-2 domain-containing protein</fullName>
    </recommendedName>
</protein>
<keyword evidence="3" id="KW-1185">Reference proteome</keyword>
<evidence type="ECO:0000313" key="3">
    <source>
        <dbReference type="Proteomes" id="UP000621492"/>
    </source>
</evidence>
<feature type="domain" description="Cupin type-2" evidence="1">
    <location>
        <begin position="47"/>
        <end position="113"/>
    </location>
</feature>
<dbReference type="PANTHER" id="PTHR40112">
    <property type="entry name" value="H2HPP ISOMERASE"/>
    <property type="match status" value="1"/>
</dbReference>
<dbReference type="SUPFAM" id="SSF51182">
    <property type="entry name" value="RmlC-like cupins"/>
    <property type="match status" value="1"/>
</dbReference>
<name>A0A9W5U0G8_9BACI</name>
<dbReference type="RefSeq" id="WP_188725549.1">
    <property type="nucleotide sequence ID" value="NZ_BMJD01000033.1"/>
</dbReference>
<reference evidence="2" key="1">
    <citation type="journal article" date="2014" name="Int. J. Syst. Evol. Microbiol.">
        <title>Complete genome sequence of Corynebacterium casei LMG S-19264T (=DSM 44701T), isolated from a smear-ripened cheese.</title>
        <authorList>
            <consortium name="US DOE Joint Genome Institute (JGI-PGF)"/>
            <person name="Walter F."/>
            <person name="Albersmeier A."/>
            <person name="Kalinowski J."/>
            <person name="Ruckert C."/>
        </authorList>
    </citation>
    <scope>NUCLEOTIDE SEQUENCE</scope>
    <source>
        <strain evidence="2">CGMCC 1.15454</strain>
    </source>
</reference>
<gene>
    <name evidence="2" type="ORF">GCM10011409_33620</name>
</gene>
<dbReference type="AlphaFoldDB" id="A0A9W5U0G8"/>
<dbReference type="InterPro" id="IPR052535">
    <property type="entry name" value="Bacilysin_H2HPP_isomerase"/>
</dbReference>
<dbReference type="InterPro" id="IPR014710">
    <property type="entry name" value="RmlC-like_jellyroll"/>
</dbReference>
<evidence type="ECO:0000259" key="1">
    <source>
        <dbReference type="Pfam" id="PF07883"/>
    </source>
</evidence>
<organism evidence="2 3">
    <name type="scientific">Lentibacillus populi</name>
    <dbReference type="NCBI Taxonomy" id="1827502"/>
    <lineage>
        <taxon>Bacteria</taxon>
        <taxon>Bacillati</taxon>
        <taxon>Bacillota</taxon>
        <taxon>Bacilli</taxon>
        <taxon>Bacillales</taxon>
        <taxon>Bacillaceae</taxon>
        <taxon>Lentibacillus</taxon>
    </lineage>
</organism>
<dbReference type="InterPro" id="IPR013096">
    <property type="entry name" value="Cupin_2"/>
</dbReference>
<sequence>MFERKVDNSKPGKVKKNELKIVDKKQKKLKWKEGVSGEKIWMGALTAEPNAKSNAQHHEQSDTVHYILSGEAMFFYGEGYKNSVQLNEGDFIYIPPYQPYMYQNKSGSETLHIITTMAPSYQVIYVDPSETVVNPEATNVQEEISVVKASDLDNSTDQTMNMPRRTAVQAPNLWIGRVTGEPAKDSGEHHHGEAETAGFIICGTTELLYDKGYKSYVDFYPGDFLRVPAYLPHIERNPSKTEPIEFLTARNPRNIVVNLD</sequence>
<dbReference type="PANTHER" id="PTHR40112:SF1">
    <property type="entry name" value="H2HPP ISOMERASE"/>
    <property type="match status" value="1"/>
</dbReference>
<dbReference type="Proteomes" id="UP000621492">
    <property type="component" value="Unassembled WGS sequence"/>
</dbReference>
<reference evidence="2" key="2">
    <citation type="submission" date="2020-09" db="EMBL/GenBank/DDBJ databases">
        <authorList>
            <person name="Sun Q."/>
            <person name="Zhou Y."/>
        </authorList>
    </citation>
    <scope>NUCLEOTIDE SEQUENCE</scope>
    <source>
        <strain evidence="2">CGMCC 1.15454</strain>
    </source>
</reference>
<dbReference type="InterPro" id="IPR011051">
    <property type="entry name" value="RmlC_Cupin_sf"/>
</dbReference>
<dbReference type="Gene3D" id="2.60.120.10">
    <property type="entry name" value="Jelly Rolls"/>
    <property type="match status" value="2"/>
</dbReference>
<proteinExistence type="predicted"/>
<accession>A0A9W5U0G8</accession>